<keyword evidence="3" id="KW-1185">Reference proteome</keyword>
<organism evidence="2 3">
    <name type="scientific">Streptomyces gelaticus</name>
    <dbReference type="NCBI Taxonomy" id="285446"/>
    <lineage>
        <taxon>Bacteria</taxon>
        <taxon>Bacillati</taxon>
        <taxon>Actinomycetota</taxon>
        <taxon>Actinomycetes</taxon>
        <taxon>Kitasatosporales</taxon>
        <taxon>Streptomycetaceae</taxon>
        <taxon>Streptomyces</taxon>
    </lineage>
</organism>
<dbReference type="Proteomes" id="UP000660675">
    <property type="component" value="Unassembled WGS sequence"/>
</dbReference>
<dbReference type="Pfam" id="PF00596">
    <property type="entry name" value="Aldolase_II"/>
    <property type="match status" value="1"/>
</dbReference>
<dbReference type="InterPro" id="IPR001303">
    <property type="entry name" value="Aldolase_II/adducin_N"/>
</dbReference>
<dbReference type="SUPFAM" id="SSF53639">
    <property type="entry name" value="AraD/HMP-PK domain-like"/>
    <property type="match status" value="1"/>
</dbReference>
<evidence type="ECO:0000313" key="3">
    <source>
        <dbReference type="Proteomes" id="UP000660675"/>
    </source>
</evidence>
<evidence type="ECO:0000313" key="2">
    <source>
        <dbReference type="EMBL" id="GGV76767.1"/>
    </source>
</evidence>
<proteinExistence type="predicted"/>
<sequence>MSDQQRNAIERAWDGVVATARRTAADGLVVGTSGNVSARVGDTILVTPSGVL</sequence>
<comment type="caution">
    <text evidence="2">The sequence shown here is derived from an EMBL/GenBank/DDBJ whole genome shotgun (WGS) entry which is preliminary data.</text>
</comment>
<dbReference type="Gene3D" id="3.40.225.10">
    <property type="entry name" value="Class II aldolase/adducin N-terminal domain"/>
    <property type="match status" value="1"/>
</dbReference>
<protein>
    <recommendedName>
        <fullName evidence="1">Class II aldolase/adducin N-terminal domain-containing protein</fullName>
    </recommendedName>
</protein>
<gene>
    <name evidence="2" type="ORF">GCM10015535_09190</name>
</gene>
<dbReference type="EMBL" id="BMTF01000002">
    <property type="protein sequence ID" value="GGV76767.1"/>
    <property type="molecule type" value="Genomic_DNA"/>
</dbReference>
<reference evidence="3" key="1">
    <citation type="journal article" date="2019" name="Int. J. Syst. Evol. Microbiol.">
        <title>The Global Catalogue of Microorganisms (GCM) 10K type strain sequencing project: providing services to taxonomists for standard genome sequencing and annotation.</title>
        <authorList>
            <consortium name="The Broad Institute Genomics Platform"/>
            <consortium name="The Broad Institute Genome Sequencing Center for Infectious Disease"/>
            <person name="Wu L."/>
            <person name="Ma J."/>
        </authorList>
    </citation>
    <scope>NUCLEOTIDE SEQUENCE [LARGE SCALE GENOMIC DNA]</scope>
    <source>
        <strain evidence="3">JCM 4376</strain>
    </source>
</reference>
<accession>A0ABQ2VVS0</accession>
<name>A0ABQ2VVS0_9ACTN</name>
<feature type="domain" description="Class II aldolase/adducin N-terminal" evidence="1">
    <location>
        <begin position="16"/>
        <end position="51"/>
    </location>
</feature>
<evidence type="ECO:0000259" key="1">
    <source>
        <dbReference type="Pfam" id="PF00596"/>
    </source>
</evidence>
<dbReference type="InterPro" id="IPR036409">
    <property type="entry name" value="Aldolase_II/adducin_N_sf"/>
</dbReference>